<keyword evidence="1" id="KW-0732">Signal</keyword>
<evidence type="ECO:0000259" key="2">
    <source>
        <dbReference type="Pfam" id="PF14905"/>
    </source>
</evidence>
<dbReference type="AlphaFoldDB" id="A0A929RWK9"/>
<reference evidence="3" key="1">
    <citation type="submission" date="2020-04" db="EMBL/GenBank/DDBJ databases">
        <title>Deep metagenomics examines the oral microbiome during advanced dental caries in children, revealing novel taxa and co-occurrences with host molecules.</title>
        <authorList>
            <person name="Baker J.L."/>
            <person name="Morton J.T."/>
            <person name="Dinis M."/>
            <person name="Alvarez R."/>
            <person name="Tran N.C."/>
            <person name="Knight R."/>
            <person name="Edlund A."/>
        </authorList>
    </citation>
    <scope>NUCLEOTIDE SEQUENCE</scope>
    <source>
        <strain evidence="3">JCVI_34_bin.1</strain>
    </source>
</reference>
<feature type="domain" description="Outer membrane protein beta-barrel" evidence="2">
    <location>
        <begin position="377"/>
        <end position="725"/>
    </location>
</feature>
<evidence type="ECO:0000313" key="4">
    <source>
        <dbReference type="Proteomes" id="UP000704068"/>
    </source>
</evidence>
<feature type="signal peptide" evidence="1">
    <location>
        <begin position="1"/>
        <end position="26"/>
    </location>
</feature>
<evidence type="ECO:0000256" key="1">
    <source>
        <dbReference type="SAM" id="SignalP"/>
    </source>
</evidence>
<gene>
    <name evidence="3" type="ORF">HXK21_03145</name>
</gene>
<dbReference type="InterPro" id="IPR041700">
    <property type="entry name" value="OMP_b-brl_3"/>
</dbReference>
<comment type="caution">
    <text evidence="3">The sequence shown here is derived from an EMBL/GenBank/DDBJ whole genome shotgun (WGS) entry which is preliminary data.</text>
</comment>
<organism evidence="3 4">
    <name type="scientific">Alloprevotella tannerae</name>
    <dbReference type="NCBI Taxonomy" id="76122"/>
    <lineage>
        <taxon>Bacteria</taxon>
        <taxon>Pseudomonadati</taxon>
        <taxon>Bacteroidota</taxon>
        <taxon>Bacteroidia</taxon>
        <taxon>Bacteroidales</taxon>
        <taxon>Prevotellaceae</taxon>
        <taxon>Alloprevotella</taxon>
    </lineage>
</organism>
<protein>
    <submittedName>
        <fullName evidence="3">Outer membrane beta-barrel protein</fullName>
    </submittedName>
</protein>
<dbReference type="Pfam" id="PF14905">
    <property type="entry name" value="OMP_b-brl_3"/>
    <property type="match status" value="1"/>
</dbReference>
<sequence>MNRRSKYLVRSILTVLLLLLSNRLLAQVTGRVITENGQPIEAVYVMLRSIADSTLTQVAVSDSTGYYALSKPEYPFSISYSCIGFNPLILNYDPTLQSYHEVTLKDNAETLSEATVIARTMRAIPTLGGIVCTINNKTILKDRSVADLLSYASLVAVSGLESFRVADKKQVVFYINGRRSHMTPIALFNYLRSLSAEQVSSLKILHQPPLEYGVDDDCAVIDIIVRDNNVGFQGTLRGEVIKTHNWKETSNTTLLFQTPKFHTQLYFSVRNLKDYERVEGTTHYFTSPLQIEKFKQCDTRRKQYDFNLTSEYQLSPDHLLGASVDMYDYEGKPKTSMQTYYRTNSIDSVFKGNIDRDYSDRYLATALFYRGKLTNGISLSAEFTGLWSNYHQNLMNNYSRSDIPTTPTYLNYMAHLPMKTQNYETKFRTGIPIKEHSNLTLGAQANYRQADYKEEYHITYVPTNYYFANQQLKYNEKDILLYALLSYSFPCSITCTGGFYGQYNKTSGAFNSAPYTGYNDHWYLLPYLDLNWQSRKGLFVAYNFSTSNYYHSFTAYSPFKQWSSITTYSQGNPTLSPIKSQHHALTIRYKNLYAKLFYSQSRDATLVIPTIEPHNIIARRTYNYGKSFYSGLSLGYGMNLASWWYLNGNANFNNARLKATLPIVKQYTSLYDNAWIISGNLSNAFTISERYDWTADFNISYSAPYRWAYATQPGMLQCNLNMRKAVGKCFIITLWCYKSWIHSIDHGLHAWGVSETRTPHFCISDKSWGEDTGIALSLTFYFGKSSLNQHVNRHSIDTSRIISE</sequence>
<dbReference type="InterPro" id="IPR008969">
    <property type="entry name" value="CarboxyPept-like_regulatory"/>
</dbReference>
<accession>A0A929RWK9</accession>
<proteinExistence type="predicted"/>
<name>A0A929RWK9_9BACT</name>
<dbReference type="SUPFAM" id="SSF49464">
    <property type="entry name" value="Carboxypeptidase regulatory domain-like"/>
    <property type="match status" value="1"/>
</dbReference>
<feature type="chain" id="PRO_5037174714" evidence="1">
    <location>
        <begin position="27"/>
        <end position="804"/>
    </location>
</feature>
<evidence type="ECO:0000313" key="3">
    <source>
        <dbReference type="EMBL" id="MBF0970026.1"/>
    </source>
</evidence>
<dbReference type="Proteomes" id="UP000704068">
    <property type="component" value="Unassembled WGS sequence"/>
</dbReference>
<dbReference type="SUPFAM" id="SSF56935">
    <property type="entry name" value="Porins"/>
    <property type="match status" value="1"/>
</dbReference>
<dbReference type="RefSeq" id="WP_303763229.1">
    <property type="nucleotide sequence ID" value="NZ_JABZGR010000006.1"/>
</dbReference>
<dbReference type="EMBL" id="JABZGR010000006">
    <property type="protein sequence ID" value="MBF0970026.1"/>
    <property type="molecule type" value="Genomic_DNA"/>
</dbReference>